<keyword evidence="1" id="KW-0732">Signal</keyword>
<comment type="caution">
    <text evidence="2">The sequence shown here is derived from an EMBL/GenBank/DDBJ whole genome shotgun (WGS) entry which is preliminary data.</text>
</comment>
<evidence type="ECO:0008006" key="4">
    <source>
        <dbReference type="Google" id="ProtNLM"/>
    </source>
</evidence>
<organism evidence="2 3">
    <name type="scientific">Spirosoma profusum</name>
    <dbReference type="NCBI Taxonomy" id="2771354"/>
    <lineage>
        <taxon>Bacteria</taxon>
        <taxon>Pseudomonadati</taxon>
        <taxon>Bacteroidota</taxon>
        <taxon>Cytophagia</taxon>
        <taxon>Cytophagales</taxon>
        <taxon>Cytophagaceae</taxon>
        <taxon>Spirosoma</taxon>
    </lineage>
</organism>
<dbReference type="EMBL" id="JACWZY010000011">
    <property type="protein sequence ID" value="MBD2701924.1"/>
    <property type="molecule type" value="Genomic_DNA"/>
</dbReference>
<evidence type="ECO:0000256" key="1">
    <source>
        <dbReference type="SAM" id="SignalP"/>
    </source>
</evidence>
<accession>A0A927ANI4</accession>
<proteinExistence type="predicted"/>
<reference evidence="2" key="1">
    <citation type="submission" date="2020-09" db="EMBL/GenBank/DDBJ databases">
        <authorList>
            <person name="Kim M.K."/>
        </authorList>
    </citation>
    <scope>NUCLEOTIDE SEQUENCE</scope>
    <source>
        <strain evidence="2">BT702</strain>
    </source>
</reference>
<name>A0A927ANI4_9BACT</name>
<dbReference type="Proteomes" id="UP000598820">
    <property type="component" value="Unassembled WGS sequence"/>
</dbReference>
<evidence type="ECO:0000313" key="2">
    <source>
        <dbReference type="EMBL" id="MBD2701924.1"/>
    </source>
</evidence>
<keyword evidence="3" id="KW-1185">Reference proteome</keyword>
<dbReference type="InterPro" id="IPR008969">
    <property type="entry name" value="CarboxyPept-like_regulatory"/>
</dbReference>
<feature type="signal peptide" evidence="1">
    <location>
        <begin position="1"/>
        <end position="18"/>
    </location>
</feature>
<feature type="chain" id="PRO_5037894394" description="Carboxypeptidase-like regulatory domain-containing protein" evidence="1">
    <location>
        <begin position="19"/>
        <end position="613"/>
    </location>
</feature>
<dbReference type="AlphaFoldDB" id="A0A927ANI4"/>
<evidence type="ECO:0000313" key="3">
    <source>
        <dbReference type="Proteomes" id="UP000598820"/>
    </source>
</evidence>
<protein>
    <recommendedName>
        <fullName evidence="4">Carboxypeptidase-like regulatory domain-containing protein</fullName>
    </recommendedName>
</protein>
<gene>
    <name evidence="2" type="ORF">IC229_14845</name>
</gene>
<dbReference type="SUPFAM" id="SSF49464">
    <property type="entry name" value="Carboxypeptidase regulatory domain-like"/>
    <property type="match status" value="1"/>
</dbReference>
<sequence>MRYLINLFFLLLSTSLMAQSVPPLDRIISVDIRNEKMESALRQISQAGRFEFSYNPVRIDGATLVTLRLVNTPVREVLNRLFQRQVTVKSRGNHIILVRVDVTDETPKNFLVDGYVLDEQTGQRIAQASIFEKTTLASTVSNPFGYYQLRLPTSRPSLRLDVRKQDYLGETVIIRSRTPHSVSIRMRPQPIPLSVVEPLPVRVTEDTTRTAEASLAMVPVETPLPAVDTTEKQTESVVDRGMAGVTKLFVSAQQAIHDINLNRDTLYRDWQVSFLPTIGTNLRLSGRISNRFSVNMLVGYSFGTRAFELGGLMNIVRTNVEGFQAAGLANVIGGKVTGVQLGGLFNHTNQSVRGVQAAGLINTVIDSVKGLQMAGLINFARGDVQGAQVAGLLNIATKSVRGVQVVGLINYAHQDVVGWQIAGILNRARTVTKGSQIGLINVADSLGGVPIGLISYVRKGGFFRIEAGTDELNLLNVSLRTGVRRLYNILTAGYSFEREGSPRMTAGYGLGTAFGLSPRTLLSLEGTYHHHFYFDRPSEEWNSQLRFSTLFETKLTSHVALAFGPSVNWYFTKDDYARPFLKPSIPILSERNDVFGNRYWGWLGFHVGLRYGK</sequence>